<dbReference type="OrthoDB" id="9770517at2"/>
<evidence type="ECO:0000256" key="8">
    <source>
        <dbReference type="ARBA" id="ARBA00023288"/>
    </source>
</evidence>
<keyword evidence="12" id="KW-1185">Reference proteome</keyword>
<gene>
    <name evidence="11" type="ORF">C1O66_04190</name>
</gene>
<protein>
    <submittedName>
        <fullName evidence="11">RND transporter</fullName>
    </submittedName>
</protein>
<evidence type="ECO:0000256" key="10">
    <source>
        <dbReference type="SAM" id="Coils"/>
    </source>
</evidence>
<keyword evidence="3 9" id="KW-1134">Transmembrane beta strand</keyword>
<dbReference type="Pfam" id="PF02321">
    <property type="entry name" value="OEP"/>
    <property type="match status" value="2"/>
</dbReference>
<keyword evidence="8 9" id="KW-0449">Lipoprotein</keyword>
<comment type="caution">
    <text evidence="11">The sequence shown here is derived from an EMBL/GenBank/DDBJ whole genome shotgun (WGS) entry which is preliminary data.</text>
</comment>
<dbReference type="SUPFAM" id="SSF56954">
    <property type="entry name" value="Outer membrane efflux proteins (OEP)"/>
    <property type="match status" value="1"/>
</dbReference>
<evidence type="ECO:0000313" key="12">
    <source>
        <dbReference type="Proteomes" id="UP000235916"/>
    </source>
</evidence>
<keyword evidence="6 9" id="KW-0472">Membrane</keyword>
<organism evidence="11 12">
    <name type="scientific">Kinneretia aquatilis</name>
    <dbReference type="NCBI Taxonomy" id="2070761"/>
    <lineage>
        <taxon>Bacteria</taxon>
        <taxon>Pseudomonadati</taxon>
        <taxon>Pseudomonadota</taxon>
        <taxon>Betaproteobacteria</taxon>
        <taxon>Burkholderiales</taxon>
        <taxon>Sphaerotilaceae</taxon>
        <taxon>Roseateles</taxon>
    </lineage>
</organism>
<evidence type="ECO:0000256" key="2">
    <source>
        <dbReference type="ARBA" id="ARBA00007613"/>
    </source>
</evidence>
<evidence type="ECO:0000256" key="9">
    <source>
        <dbReference type="RuleBase" id="RU362097"/>
    </source>
</evidence>
<dbReference type="AlphaFoldDB" id="A0A2N8KTN6"/>
<dbReference type="InterPro" id="IPR010131">
    <property type="entry name" value="MdtP/NodT-like"/>
</dbReference>
<evidence type="ECO:0000256" key="7">
    <source>
        <dbReference type="ARBA" id="ARBA00023139"/>
    </source>
</evidence>
<keyword evidence="4 9" id="KW-0812">Transmembrane</keyword>
<keyword evidence="7 9" id="KW-0564">Palmitate</keyword>
<evidence type="ECO:0000256" key="4">
    <source>
        <dbReference type="ARBA" id="ARBA00022692"/>
    </source>
</evidence>
<feature type="coiled-coil region" evidence="10">
    <location>
        <begin position="233"/>
        <end position="260"/>
    </location>
</feature>
<feature type="signal peptide" evidence="9">
    <location>
        <begin position="1"/>
        <end position="25"/>
    </location>
</feature>
<sequence>MTMLAHPLKRLTVALSLPTLLAACALQPTLPPTAQRLNGSQIGLQVNADAPAHMAPSNWWTELNAPELNALMQRALSEAPSLAQARARIQRAQASIENAESSERAAVGLSLDAARQRFPEHSIYPPPLAGTLRNTATLQASASYEWDFFGRHQAELNAALGSAQAARADAAAAQLMLSSQLARSYVQLARVLAQRELLARQSAEREQALALVRQRSQAGLDTAQDLRAAELPLPELRRQALQLEEQADLLRHQLAALSAQPMAALKDLKPALPAALPLAGEGALGLDLLGRRPDVVAARWRVDAATAQVSSARAQFYPNISLGAFVGFNAIGFNNLLKSGSLQYGVAPSLRLPLFDSGRLRAQLRGSAAEADAAVAAYNGALLEAVRDASDQLRSLRSLQEQKTEQAAAQAHVQAALELARQRHSAGLGNRLAVLNASQSLLQQQRQALDLQAQTLDAQLQLLRSLGGGWTEAKP</sequence>
<evidence type="ECO:0000256" key="3">
    <source>
        <dbReference type="ARBA" id="ARBA00022452"/>
    </source>
</evidence>
<dbReference type="Gene3D" id="1.20.1600.10">
    <property type="entry name" value="Outer membrane efflux proteins (OEP)"/>
    <property type="match status" value="1"/>
</dbReference>
<name>A0A2N8KTN6_9BURK</name>
<dbReference type="Gene3D" id="2.20.200.10">
    <property type="entry name" value="Outer membrane efflux proteins (OEP)"/>
    <property type="match status" value="1"/>
</dbReference>
<keyword evidence="10" id="KW-0175">Coiled coil</keyword>
<keyword evidence="5 9" id="KW-0732">Signal</keyword>
<evidence type="ECO:0000313" key="11">
    <source>
        <dbReference type="EMBL" id="PND36814.1"/>
    </source>
</evidence>
<dbReference type="GO" id="GO:0005886">
    <property type="term" value="C:plasma membrane"/>
    <property type="evidence" value="ECO:0007669"/>
    <property type="project" value="UniProtKB-SubCell"/>
</dbReference>
<comment type="similarity">
    <text evidence="2 9">Belongs to the outer membrane factor (OMF) (TC 1.B.17) family.</text>
</comment>
<dbReference type="GO" id="GO:0015562">
    <property type="term" value="F:efflux transmembrane transporter activity"/>
    <property type="evidence" value="ECO:0007669"/>
    <property type="project" value="InterPro"/>
</dbReference>
<dbReference type="PANTHER" id="PTHR30203">
    <property type="entry name" value="OUTER MEMBRANE CATION EFFLUX PROTEIN"/>
    <property type="match status" value="1"/>
</dbReference>
<reference evidence="11 12" key="1">
    <citation type="submission" date="2018-01" db="EMBL/GenBank/DDBJ databases">
        <title>Draft genome sequence of Paucibacter aquatile CR182 isolated from freshwater of the Nakdong River.</title>
        <authorList>
            <person name="Choi A."/>
            <person name="Chung E.J."/>
        </authorList>
    </citation>
    <scope>NUCLEOTIDE SEQUENCE [LARGE SCALE GENOMIC DNA]</scope>
    <source>
        <strain evidence="11 12">CR182</strain>
    </source>
</reference>
<evidence type="ECO:0000256" key="1">
    <source>
        <dbReference type="ARBA" id="ARBA00004370"/>
    </source>
</evidence>
<dbReference type="PANTHER" id="PTHR30203:SF20">
    <property type="entry name" value="MULTIDRUG RESISTANCE OUTER MEMBRANE PROTEIN MDTP-RELATED"/>
    <property type="match status" value="1"/>
</dbReference>
<dbReference type="Proteomes" id="UP000235916">
    <property type="component" value="Unassembled WGS sequence"/>
</dbReference>
<accession>A0A2N8KTN6</accession>
<dbReference type="InterPro" id="IPR003423">
    <property type="entry name" value="OMP_efflux"/>
</dbReference>
<dbReference type="NCBIfam" id="TIGR01845">
    <property type="entry name" value="outer_NodT"/>
    <property type="match status" value="1"/>
</dbReference>
<evidence type="ECO:0000256" key="5">
    <source>
        <dbReference type="ARBA" id="ARBA00022729"/>
    </source>
</evidence>
<proteinExistence type="inferred from homology"/>
<comment type="subcellular location">
    <subcellularLocation>
        <location evidence="9">Cell membrane</location>
        <topology evidence="9">Lipid-anchor</topology>
    </subcellularLocation>
    <subcellularLocation>
        <location evidence="1">Membrane</location>
    </subcellularLocation>
</comment>
<dbReference type="EMBL" id="POSP01000003">
    <property type="protein sequence ID" value="PND36814.1"/>
    <property type="molecule type" value="Genomic_DNA"/>
</dbReference>
<feature type="chain" id="PRO_5014489458" evidence="9">
    <location>
        <begin position="26"/>
        <end position="475"/>
    </location>
</feature>
<evidence type="ECO:0000256" key="6">
    <source>
        <dbReference type="ARBA" id="ARBA00023136"/>
    </source>
</evidence>